<dbReference type="InterPro" id="IPR013563">
    <property type="entry name" value="Oligopep_ABC_C"/>
</dbReference>
<dbReference type="GO" id="GO:0015833">
    <property type="term" value="P:peptide transport"/>
    <property type="evidence" value="ECO:0007669"/>
    <property type="project" value="InterPro"/>
</dbReference>
<dbReference type="InterPro" id="IPR017871">
    <property type="entry name" value="ABC_transporter-like_CS"/>
</dbReference>
<dbReference type="AlphaFoldDB" id="A0A1V3BWS6"/>
<keyword evidence="2" id="KW-0813">Transport</keyword>
<dbReference type="Proteomes" id="UP000189004">
    <property type="component" value="Unassembled WGS sequence"/>
</dbReference>
<comment type="caution">
    <text evidence="7">The sequence shown here is derived from an EMBL/GenBank/DDBJ whole genome shotgun (WGS) entry which is preliminary data.</text>
</comment>
<evidence type="ECO:0000256" key="1">
    <source>
        <dbReference type="ARBA" id="ARBA00005417"/>
    </source>
</evidence>
<dbReference type="Gene3D" id="3.40.50.300">
    <property type="entry name" value="P-loop containing nucleotide triphosphate hydrolases"/>
    <property type="match status" value="1"/>
</dbReference>
<reference evidence="8" key="1">
    <citation type="submission" date="2016-08" db="EMBL/GenBank/DDBJ databases">
        <authorList>
            <person name="Tokovenko B."/>
            <person name="Kalinowski J."/>
        </authorList>
    </citation>
    <scope>NUCLEOTIDE SEQUENCE [LARGE SCALE GENOMIC DNA]</scope>
    <source>
        <strain evidence="8">UTMC102</strain>
    </source>
</reference>
<dbReference type="STRING" id="501010.NOSIN_03125"/>
<evidence type="ECO:0000313" key="8">
    <source>
        <dbReference type="Proteomes" id="UP000189004"/>
    </source>
</evidence>
<dbReference type="InterPro" id="IPR003439">
    <property type="entry name" value="ABC_transporter-like_ATP-bd"/>
</dbReference>
<dbReference type="PANTHER" id="PTHR43776">
    <property type="entry name" value="TRANSPORT ATP-BINDING PROTEIN"/>
    <property type="match status" value="1"/>
</dbReference>
<keyword evidence="3" id="KW-0547">Nucleotide-binding</keyword>
<dbReference type="RefSeq" id="WP_077689285.1">
    <property type="nucleotide sequence ID" value="NZ_MCOK01000001.1"/>
</dbReference>
<dbReference type="GO" id="GO:0055085">
    <property type="term" value="P:transmembrane transport"/>
    <property type="evidence" value="ECO:0007669"/>
    <property type="project" value="UniProtKB-ARBA"/>
</dbReference>
<sequence length="359" mass="37797">MSTTETDSHETPPTSGEGTVPVLSARGVEVAFAAGFAPGGGRGTARAVDGVNLDIAAGEIVALVGESGCGKTTLARTLLGLERPTGGDVVFEGVPLRYGSRDMRRYRRRVQLVQQDPTGSLNPRRTVYESVAEGLRIHGGTTADESDRVGAALAEAGLRPPERFFPRYPHELSGGQRQRVVIAGALVLGPEVLVADEPVASLDASVRGEILRLILDLRAGLGLSALVATHDLGLAWNIADRVAVMYLGRVVELGTVEEVLAAPAHPYTRALLSVLPDAEGEPVVLSGEPPDPKRVPRGCRFHPRCPVLASGEAERAGVADRCRTEDPAILEGGAERRVACHWAAADTAGRIRGREADTG</sequence>
<accession>A0A1V3BWS6</accession>
<dbReference type="CDD" id="cd03257">
    <property type="entry name" value="ABC_NikE_OppD_transporters"/>
    <property type="match status" value="1"/>
</dbReference>
<dbReference type="InterPro" id="IPR050319">
    <property type="entry name" value="ABC_transp_ATP-bind"/>
</dbReference>
<dbReference type="GO" id="GO:0016887">
    <property type="term" value="F:ATP hydrolysis activity"/>
    <property type="evidence" value="ECO:0007669"/>
    <property type="project" value="InterPro"/>
</dbReference>
<dbReference type="InterPro" id="IPR003593">
    <property type="entry name" value="AAA+_ATPase"/>
</dbReference>
<dbReference type="EMBL" id="MCOK01000001">
    <property type="protein sequence ID" value="OOC52935.1"/>
    <property type="molecule type" value="Genomic_DNA"/>
</dbReference>
<evidence type="ECO:0000259" key="6">
    <source>
        <dbReference type="PROSITE" id="PS50893"/>
    </source>
</evidence>
<proteinExistence type="inferred from homology"/>
<dbReference type="PANTHER" id="PTHR43776:SF7">
    <property type="entry name" value="D,D-DIPEPTIDE TRANSPORT ATP-BINDING PROTEIN DDPF-RELATED"/>
    <property type="match status" value="1"/>
</dbReference>
<dbReference type="Pfam" id="PF08352">
    <property type="entry name" value="oligo_HPY"/>
    <property type="match status" value="1"/>
</dbReference>
<dbReference type="NCBIfam" id="TIGR01727">
    <property type="entry name" value="oligo_HPY"/>
    <property type="match status" value="1"/>
</dbReference>
<evidence type="ECO:0000256" key="4">
    <source>
        <dbReference type="ARBA" id="ARBA00022840"/>
    </source>
</evidence>
<comment type="similarity">
    <text evidence="1">Belongs to the ABC transporter superfamily.</text>
</comment>
<dbReference type="Pfam" id="PF00005">
    <property type="entry name" value="ABC_tran"/>
    <property type="match status" value="1"/>
</dbReference>
<evidence type="ECO:0000256" key="5">
    <source>
        <dbReference type="SAM" id="MobiDB-lite"/>
    </source>
</evidence>
<evidence type="ECO:0000313" key="7">
    <source>
        <dbReference type="EMBL" id="OOC52935.1"/>
    </source>
</evidence>
<dbReference type="OrthoDB" id="2986442at2"/>
<keyword evidence="4 7" id="KW-0067">ATP-binding</keyword>
<dbReference type="GO" id="GO:0005524">
    <property type="term" value="F:ATP binding"/>
    <property type="evidence" value="ECO:0007669"/>
    <property type="project" value="UniProtKB-KW"/>
</dbReference>
<name>A0A1V3BWS6_9ACTN</name>
<dbReference type="PROSITE" id="PS00211">
    <property type="entry name" value="ABC_TRANSPORTER_1"/>
    <property type="match status" value="1"/>
</dbReference>
<gene>
    <name evidence="7" type="ORF">NOSIN_03125</name>
</gene>
<keyword evidence="8" id="KW-1185">Reference proteome</keyword>
<protein>
    <submittedName>
        <fullName evidence="7">Peptide ABC transporter ATP-binding protein</fullName>
    </submittedName>
</protein>
<dbReference type="InterPro" id="IPR027417">
    <property type="entry name" value="P-loop_NTPase"/>
</dbReference>
<dbReference type="SUPFAM" id="SSF52540">
    <property type="entry name" value="P-loop containing nucleoside triphosphate hydrolases"/>
    <property type="match status" value="1"/>
</dbReference>
<dbReference type="PROSITE" id="PS50893">
    <property type="entry name" value="ABC_TRANSPORTER_2"/>
    <property type="match status" value="1"/>
</dbReference>
<dbReference type="SMART" id="SM00382">
    <property type="entry name" value="AAA"/>
    <property type="match status" value="1"/>
</dbReference>
<feature type="region of interest" description="Disordered" evidence="5">
    <location>
        <begin position="1"/>
        <end position="20"/>
    </location>
</feature>
<organism evidence="7 8">
    <name type="scientific">Nocardiopsis sinuspersici</name>
    <dbReference type="NCBI Taxonomy" id="501010"/>
    <lineage>
        <taxon>Bacteria</taxon>
        <taxon>Bacillati</taxon>
        <taxon>Actinomycetota</taxon>
        <taxon>Actinomycetes</taxon>
        <taxon>Streptosporangiales</taxon>
        <taxon>Nocardiopsidaceae</taxon>
        <taxon>Nocardiopsis</taxon>
    </lineage>
</organism>
<evidence type="ECO:0000256" key="2">
    <source>
        <dbReference type="ARBA" id="ARBA00022448"/>
    </source>
</evidence>
<feature type="domain" description="ABC transporter" evidence="6">
    <location>
        <begin position="25"/>
        <end position="272"/>
    </location>
</feature>
<feature type="compositionally biased region" description="Basic and acidic residues" evidence="5">
    <location>
        <begin position="1"/>
        <end position="10"/>
    </location>
</feature>
<evidence type="ECO:0000256" key="3">
    <source>
        <dbReference type="ARBA" id="ARBA00022741"/>
    </source>
</evidence>